<name>A0A5M6BQE1_9TREE</name>
<dbReference type="RefSeq" id="XP_031858042.1">
    <property type="nucleotide sequence ID" value="XM_032007696.1"/>
</dbReference>
<organism evidence="2 3">
    <name type="scientific">Kwoniella shandongensis</name>
    <dbReference type="NCBI Taxonomy" id="1734106"/>
    <lineage>
        <taxon>Eukaryota</taxon>
        <taxon>Fungi</taxon>
        <taxon>Dikarya</taxon>
        <taxon>Basidiomycota</taxon>
        <taxon>Agaricomycotina</taxon>
        <taxon>Tremellomycetes</taxon>
        <taxon>Tremellales</taxon>
        <taxon>Cryptococcaceae</taxon>
        <taxon>Kwoniella</taxon>
    </lineage>
</organism>
<reference evidence="2" key="1">
    <citation type="submission" date="2017-08" db="EMBL/GenBank/DDBJ databases">
        <authorList>
            <person name="Cuomo C."/>
            <person name="Billmyre B."/>
            <person name="Heitman J."/>
        </authorList>
    </citation>
    <scope>NUCLEOTIDE SEQUENCE</scope>
    <source>
        <strain evidence="2">CBS 12478</strain>
    </source>
</reference>
<dbReference type="AlphaFoldDB" id="A0A5M6BQE1"/>
<protein>
    <submittedName>
        <fullName evidence="2">Uncharacterized protein</fullName>
    </submittedName>
</protein>
<reference evidence="2" key="2">
    <citation type="submission" date="2024-01" db="EMBL/GenBank/DDBJ databases">
        <title>Comparative genomics of Cryptococcus and Kwoniella reveals pathogenesis evolution and contrasting modes of karyotype evolution via chromosome fusion or intercentromeric recombination.</title>
        <authorList>
            <person name="Coelho M.A."/>
            <person name="David-Palma M."/>
            <person name="Shea T."/>
            <person name="Bowers K."/>
            <person name="McGinley-Smith S."/>
            <person name="Mohammad A.W."/>
            <person name="Gnirke A."/>
            <person name="Yurkov A.M."/>
            <person name="Nowrousian M."/>
            <person name="Sun S."/>
            <person name="Cuomo C.A."/>
            <person name="Heitman J."/>
        </authorList>
    </citation>
    <scope>NUCLEOTIDE SEQUENCE</scope>
    <source>
        <strain evidence="2">CBS 12478</strain>
    </source>
</reference>
<evidence type="ECO:0000313" key="2">
    <source>
        <dbReference type="EMBL" id="WWD17550.1"/>
    </source>
</evidence>
<dbReference type="Proteomes" id="UP000322225">
    <property type="component" value="Chromosome 3"/>
</dbReference>
<evidence type="ECO:0000256" key="1">
    <source>
        <dbReference type="SAM" id="MobiDB-lite"/>
    </source>
</evidence>
<accession>A0A5M6BQE1</accession>
<dbReference type="GeneID" id="43591867"/>
<gene>
    <name evidence="2" type="ORF">CI109_101991</name>
</gene>
<proteinExistence type="predicted"/>
<feature type="compositionally biased region" description="Low complexity" evidence="1">
    <location>
        <begin position="1"/>
        <end position="15"/>
    </location>
</feature>
<feature type="region of interest" description="Disordered" evidence="1">
    <location>
        <begin position="1"/>
        <end position="29"/>
    </location>
</feature>
<keyword evidence="3" id="KW-1185">Reference proteome</keyword>
<evidence type="ECO:0000313" key="3">
    <source>
        <dbReference type="Proteomes" id="UP000322225"/>
    </source>
</evidence>
<sequence>MAPSSKGKSQSQGKSNTHGISKSRDRPGHKHIEEAAWVRFLAPVKDDEEDLATLVEEEAATKEKAWRKAYDECTRPTSKTAMTRVHFELRNYPTRDIAKMDLNEFSLHANSVRSAHLDKSTLKAMRDLRIVESFGMGRLRYFAYASKSQINENIVSPIFAAPRDKTAYKVTDNNDVAIKKSTTYWGGYVTKPAQTFINVKRLYADWVWSKEYEEGTGLTGFYCRNPRPEYNYSGPDPWSDVPILQLSDFRPRGKKGLTQAGFKTLLPHDYGSASRTSTGPTLPLGQQVTSSSRNLVLSDHSLSVRGHPPVMSLPPEQIVGTPTAEEVASYLEANPLDEADLSCVTHGFSASENAFAFDTEPGRADNLLMSHKEMEELLYENPSVVEDLAAGYNSASHFASHPGSSKVFDQPGSSSIGNAFSVPQPSWVPQQQHQHPVQDTSYTGVASDWANPGHAVGQMGGFDSSAGHGPASTFGPNASFGFTGGFDPGAGQNQMFNFDPNDFDQLGDFGFSDAATWGEFDPNEFAGEGQHKGKDVMR</sequence>
<dbReference type="KEGG" id="ksn:43591867"/>
<dbReference type="EMBL" id="CP144053">
    <property type="protein sequence ID" value="WWD17550.1"/>
    <property type="molecule type" value="Genomic_DNA"/>
</dbReference>